<evidence type="ECO:0000313" key="1">
    <source>
        <dbReference type="EMBL" id="ANH81682.1"/>
    </source>
</evidence>
<dbReference type="AlphaFoldDB" id="A0A1A9I4S1"/>
<dbReference type="PANTHER" id="PTHR38045">
    <property type="entry name" value="CHROMOSOME 1, WHOLE GENOME SHOTGUN SEQUENCE"/>
    <property type="match status" value="1"/>
</dbReference>
<dbReference type="EMBL" id="CP015772">
    <property type="protein sequence ID" value="ANH81682.1"/>
    <property type="molecule type" value="Genomic_DNA"/>
</dbReference>
<evidence type="ECO:0008006" key="3">
    <source>
        <dbReference type="Google" id="ProtNLM"/>
    </source>
</evidence>
<dbReference type="InterPro" id="IPR008929">
    <property type="entry name" value="Chondroitin_lyas"/>
</dbReference>
<keyword evidence="2" id="KW-1185">Reference proteome</keyword>
<dbReference type="Gene3D" id="1.50.10.100">
    <property type="entry name" value="Chondroitin AC/alginate lyase"/>
    <property type="match status" value="1"/>
</dbReference>
<evidence type="ECO:0000313" key="2">
    <source>
        <dbReference type="Proteomes" id="UP000077667"/>
    </source>
</evidence>
<sequence length="649" mass="72127">MQKTHFNPKGQNKWFLAAKTAVLFVTLVCQSWILTAQKAPFPIRAVDEQWVREIERLLPDKPMGLGDPCSKRAVWDKLRQSGKYDHFLQQMEHYSFPPFSKEDYFSLSDGSASSSARGLGMMRKRAEGLSKLTWAECLENKNRYTSMIEEGLRSILDQKSWVSPRSDYGFKNYKGIAYSVELTSSLYAHTIAQTLYLMGAKIDPQLKTAAINALQKRIFEPVLNKISTQNTDNENSFLIATNNWNHVCLAGLVGAALAAIEDKHERAVFVAIGAYYANNGLAGFGSDGYCTEGIGYYNYGFGHYILLRECIWQATGGKIDLLATPKVQKIACYGPHLQIMNGVYPAISDSREGAKPDSGILTYLSRNLGLGLEPYDTLTYEGKTNDIRNDIMMVFPNSASLCQPQQQKRSQQQLIRSFFDSTGVLICRPVPGSSCVVGVAFKGGNNSESHNHNDVGSFTIAQADQIMVGDPGAIPYTANIFTPAYRYTYKTIGSFGHPVPLVAGTQQQAGAGARSATIHTAFSPKKDEMTLDITSAYNVPELKTLKRTMDYNRTEKGSVTFTDHFEFTRPKAFETVISTRSTWNQVSKNTLLLTREKEKMLVTFSSPGNNLSLRSEEISEGGMPYSRIGIYIDKPVKSGQIMITYKPAN</sequence>
<dbReference type="Proteomes" id="UP000077667">
    <property type="component" value="Chromosome"/>
</dbReference>
<dbReference type="Gene3D" id="2.70.98.70">
    <property type="match status" value="1"/>
</dbReference>
<name>A0A1A9I4S1_9BACT</name>
<protein>
    <recommendedName>
        <fullName evidence="3">Heparinase II N-terminal domain-containing protein</fullName>
    </recommendedName>
</protein>
<dbReference type="SUPFAM" id="SSF48230">
    <property type="entry name" value="Chondroitin AC/alginate lyase"/>
    <property type="match status" value="1"/>
</dbReference>
<dbReference type="KEGG" id="nia:A8C56_12430"/>
<proteinExistence type="predicted"/>
<dbReference type="PANTHER" id="PTHR38045:SF1">
    <property type="entry name" value="HEPARINASE II_III-LIKE PROTEIN"/>
    <property type="match status" value="1"/>
</dbReference>
<accession>A0A1A9I4S1</accession>
<dbReference type="STRING" id="1176587.A8C56_12430"/>
<organism evidence="1 2">
    <name type="scientific">Niabella ginsenosidivorans</name>
    <dbReference type="NCBI Taxonomy" id="1176587"/>
    <lineage>
        <taxon>Bacteria</taxon>
        <taxon>Pseudomonadati</taxon>
        <taxon>Bacteroidota</taxon>
        <taxon>Chitinophagia</taxon>
        <taxon>Chitinophagales</taxon>
        <taxon>Chitinophagaceae</taxon>
        <taxon>Niabella</taxon>
    </lineage>
</organism>
<dbReference type="RefSeq" id="WP_067756460.1">
    <property type="nucleotide sequence ID" value="NZ_CP015772.1"/>
</dbReference>
<reference evidence="1 2" key="1">
    <citation type="submission" date="2016-05" db="EMBL/GenBank/DDBJ databases">
        <title>Niabella ginsenosidivorans BS26 whole genome sequencing.</title>
        <authorList>
            <person name="Im W.T."/>
            <person name="Siddiqi M.Z."/>
        </authorList>
    </citation>
    <scope>NUCLEOTIDE SEQUENCE [LARGE SCALE GENOMIC DNA]</scope>
    <source>
        <strain evidence="1 2">BS26</strain>
    </source>
</reference>
<gene>
    <name evidence="1" type="ORF">A8C56_12430</name>
</gene>
<dbReference type="OrthoDB" id="9793856at2"/>